<protein>
    <recommendedName>
        <fullName evidence="1">Glutamine amidotransferase type-2 domain-containing protein</fullName>
    </recommendedName>
</protein>
<dbReference type="SUPFAM" id="SSF56235">
    <property type="entry name" value="N-terminal nucleophile aminohydrolases (Ntn hydrolases)"/>
    <property type="match status" value="1"/>
</dbReference>
<name>A0A7V0LU29_UNCW3</name>
<organism evidence="2">
    <name type="scientific">candidate division WOR-3 bacterium</name>
    <dbReference type="NCBI Taxonomy" id="2052148"/>
    <lineage>
        <taxon>Bacteria</taxon>
        <taxon>Bacteria division WOR-3</taxon>
    </lineage>
</organism>
<feature type="domain" description="Glutamine amidotransferase type-2" evidence="1">
    <location>
        <begin position="3"/>
        <end position="263"/>
    </location>
</feature>
<comment type="caution">
    <text evidence="2">The sequence shown here is derived from an EMBL/GenBank/DDBJ whole genome shotgun (WGS) entry which is preliminary data.</text>
</comment>
<sequence>MSCGIIGYAGIDLLKLEVFRRIMTELEVLQEKNEKSPLGGHGAGLFLVENGKELILRAGADKEKSPVKKVFEKLQEYSPDRTRFFLGHVRRASKEYEDKLSEEFAHPFMAMERDVEIVGIHNGFLSNHLELQKRYRIEDALIDSDVLCKVLLKVILRHRKIEHAIQEYFEVIEGNNTAAFYIKRGREMWLLLLHTGATRGLVVYENEKGNIVFCSREQPVKRYLGEYLQKNNYAITFRIGIKEHGHFINWWRIEPGTFRLLEY</sequence>
<reference evidence="2" key="1">
    <citation type="journal article" date="2020" name="mSystems">
        <title>Genome- and Community-Level Interaction Insights into Carbon Utilization and Element Cycling Functions of Hydrothermarchaeota in Hydrothermal Sediment.</title>
        <authorList>
            <person name="Zhou Z."/>
            <person name="Liu Y."/>
            <person name="Xu W."/>
            <person name="Pan J."/>
            <person name="Luo Z.H."/>
            <person name="Li M."/>
        </authorList>
    </citation>
    <scope>NUCLEOTIDE SEQUENCE [LARGE SCALE GENOMIC DNA]</scope>
    <source>
        <strain evidence="2">HyVt-28</strain>
    </source>
</reference>
<dbReference type="Gene3D" id="3.60.20.10">
    <property type="entry name" value="Glutamine Phosphoribosylpyrophosphate, subunit 1, domain 1"/>
    <property type="match status" value="1"/>
</dbReference>
<evidence type="ECO:0000259" key="1">
    <source>
        <dbReference type="PROSITE" id="PS51278"/>
    </source>
</evidence>
<dbReference type="InterPro" id="IPR029055">
    <property type="entry name" value="Ntn_hydrolases_N"/>
</dbReference>
<dbReference type="InterPro" id="IPR017932">
    <property type="entry name" value="GATase_2_dom"/>
</dbReference>
<dbReference type="Proteomes" id="UP000886381">
    <property type="component" value="Unassembled WGS sequence"/>
</dbReference>
<dbReference type="Pfam" id="PF13522">
    <property type="entry name" value="GATase_6"/>
    <property type="match status" value="1"/>
</dbReference>
<dbReference type="AlphaFoldDB" id="A0A7V0LU29"/>
<accession>A0A7V0LU29</accession>
<evidence type="ECO:0000313" key="2">
    <source>
        <dbReference type="EMBL" id="HDL60292.1"/>
    </source>
</evidence>
<gene>
    <name evidence="2" type="ORF">ENH14_02430</name>
</gene>
<dbReference type="EMBL" id="DRDR01000102">
    <property type="protein sequence ID" value="HDL60292.1"/>
    <property type="molecule type" value="Genomic_DNA"/>
</dbReference>
<dbReference type="CDD" id="cd00352">
    <property type="entry name" value="Gn_AT_II"/>
    <property type="match status" value="1"/>
</dbReference>
<proteinExistence type="predicted"/>
<dbReference type="PROSITE" id="PS51278">
    <property type="entry name" value="GATASE_TYPE_2"/>
    <property type="match status" value="1"/>
</dbReference>